<feature type="signal peptide" evidence="1">
    <location>
        <begin position="1"/>
        <end position="24"/>
    </location>
</feature>
<dbReference type="Gramene" id="ONI28738">
    <property type="protein sequence ID" value="ONI28738"/>
    <property type="gene ID" value="PRUPE_1G158600"/>
</dbReference>
<evidence type="ECO:0000313" key="3">
    <source>
        <dbReference type="Proteomes" id="UP000006882"/>
    </source>
</evidence>
<gene>
    <name evidence="2" type="ORF">PRUPE_1G158600</name>
</gene>
<feature type="chain" id="PRO_5012603338" evidence="1">
    <location>
        <begin position="25"/>
        <end position="67"/>
    </location>
</feature>
<keyword evidence="3" id="KW-1185">Reference proteome</keyword>
<proteinExistence type="predicted"/>
<evidence type="ECO:0000256" key="1">
    <source>
        <dbReference type="SAM" id="SignalP"/>
    </source>
</evidence>
<dbReference type="Proteomes" id="UP000006882">
    <property type="component" value="Chromosome G1"/>
</dbReference>
<name>A0A251QYA6_PRUPE</name>
<organism evidence="2 3">
    <name type="scientific">Prunus persica</name>
    <name type="common">Peach</name>
    <name type="synonym">Amygdalus persica</name>
    <dbReference type="NCBI Taxonomy" id="3760"/>
    <lineage>
        <taxon>Eukaryota</taxon>
        <taxon>Viridiplantae</taxon>
        <taxon>Streptophyta</taxon>
        <taxon>Embryophyta</taxon>
        <taxon>Tracheophyta</taxon>
        <taxon>Spermatophyta</taxon>
        <taxon>Magnoliopsida</taxon>
        <taxon>eudicotyledons</taxon>
        <taxon>Gunneridae</taxon>
        <taxon>Pentapetalae</taxon>
        <taxon>rosids</taxon>
        <taxon>fabids</taxon>
        <taxon>Rosales</taxon>
        <taxon>Rosaceae</taxon>
        <taxon>Amygdaloideae</taxon>
        <taxon>Amygdaleae</taxon>
        <taxon>Prunus</taxon>
    </lineage>
</organism>
<dbReference type="AlphaFoldDB" id="A0A251QYA6"/>
<evidence type="ECO:0000313" key="2">
    <source>
        <dbReference type="EMBL" id="ONI28738.1"/>
    </source>
</evidence>
<dbReference type="EMBL" id="CM007651">
    <property type="protein sequence ID" value="ONI28738.1"/>
    <property type="molecule type" value="Genomic_DNA"/>
</dbReference>
<sequence length="67" mass="7823">MALVTLFLSLFHIKSLIKFNPTYALYTSVFLDVTLCEVWLDFSLLSHSCLLSRYFPICNDANHLFYI</sequence>
<reference evidence="2 3" key="1">
    <citation type="journal article" date="2013" name="Nat. Genet.">
        <title>The high-quality draft genome of peach (Prunus persica) identifies unique patterns of genetic diversity, domestication and genome evolution.</title>
        <authorList>
            <consortium name="International Peach Genome Initiative"/>
            <person name="Verde I."/>
            <person name="Abbott A.G."/>
            <person name="Scalabrin S."/>
            <person name="Jung S."/>
            <person name="Shu S."/>
            <person name="Marroni F."/>
            <person name="Zhebentyayeva T."/>
            <person name="Dettori M.T."/>
            <person name="Grimwood J."/>
            <person name="Cattonaro F."/>
            <person name="Zuccolo A."/>
            <person name="Rossini L."/>
            <person name="Jenkins J."/>
            <person name="Vendramin E."/>
            <person name="Meisel L.A."/>
            <person name="Decroocq V."/>
            <person name="Sosinski B."/>
            <person name="Prochnik S."/>
            <person name="Mitros T."/>
            <person name="Policriti A."/>
            <person name="Cipriani G."/>
            <person name="Dondini L."/>
            <person name="Ficklin S."/>
            <person name="Goodstein D.M."/>
            <person name="Xuan P."/>
            <person name="Del Fabbro C."/>
            <person name="Aramini V."/>
            <person name="Copetti D."/>
            <person name="Gonzalez S."/>
            <person name="Horner D.S."/>
            <person name="Falchi R."/>
            <person name="Lucas S."/>
            <person name="Mica E."/>
            <person name="Maldonado J."/>
            <person name="Lazzari B."/>
            <person name="Bielenberg D."/>
            <person name="Pirona R."/>
            <person name="Miculan M."/>
            <person name="Barakat A."/>
            <person name="Testolin R."/>
            <person name="Stella A."/>
            <person name="Tartarini S."/>
            <person name="Tonutti P."/>
            <person name="Arus P."/>
            <person name="Orellana A."/>
            <person name="Wells C."/>
            <person name="Main D."/>
            <person name="Vizzotto G."/>
            <person name="Silva H."/>
            <person name="Salamini F."/>
            <person name="Schmutz J."/>
            <person name="Morgante M."/>
            <person name="Rokhsar D.S."/>
        </authorList>
    </citation>
    <scope>NUCLEOTIDE SEQUENCE [LARGE SCALE GENOMIC DNA]</scope>
    <source>
        <strain evidence="3">cv. Nemared</strain>
    </source>
</reference>
<accession>A0A251QYA6</accession>
<keyword evidence="1" id="KW-0732">Signal</keyword>
<protein>
    <submittedName>
        <fullName evidence="2">Uncharacterized protein</fullName>
    </submittedName>
</protein>